<dbReference type="EMBL" id="JAAJRI010000010">
    <property type="protein sequence ID" value="NGE89477.1"/>
    <property type="molecule type" value="Genomic_DNA"/>
</dbReference>
<evidence type="ECO:0000313" key="2">
    <source>
        <dbReference type="EMBL" id="HAJ0996382.1"/>
    </source>
</evidence>
<dbReference type="AlphaFoldDB" id="A0A0A1A9M9"/>
<evidence type="ECO:0000313" key="6">
    <source>
        <dbReference type="Proteomes" id="UP000271008"/>
    </source>
</evidence>
<dbReference type="Proteomes" id="UP000271008">
    <property type="component" value="Unassembled WGS sequence"/>
</dbReference>
<dbReference type="EMBL" id="DABGZR010000010">
    <property type="protein sequence ID" value="HAJ0996382.1"/>
    <property type="molecule type" value="Genomic_DNA"/>
</dbReference>
<reference evidence="2" key="1">
    <citation type="journal article" date="2018" name="Genome Biol.">
        <title>SKESA: strategic k-mer extension for scrupulous assemblies.</title>
        <authorList>
            <person name="Souvorov A."/>
            <person name="Agarwala R."/>
            <person name="Lipman D.J."/>
        </authorList>
    </citation>
    <scope>NUCLEOTIDE SEQUENCE [LARGE SCALE GENOMIC DNA]</scope>
    <source>
        <strain evidence="2">EC00605</strain>
    </source>
</reference>
<feature type="chain" id="PRO_5014220214" evidence="1">
    <location>
        <begin position="24"/>
        <end position="166"/>
    </location>
</feature>
<evidence type="ECO:0000313" key="8">
    <source>
        <dbReference type="Proteomes" id="UP000514715"/>
    </source>
</evidence>
<evidence type="ECO:0000256" key="1">
    <source>
        <dbReference type="SAM" id="SignalP"/>
    </source>
</evidence>
<dbReference type="EMBL" id="RQTU01000022">
    <property type="protein sequence ID" value="RRD73687.1"/>
    <property type="molecule type" value="Genomic_DNA"/>
</dbReference>
<evidence type="ECO:0000313" key="7">
    <source>
        <dbReference type="Proteomes" id="UP000472856"/>
    </source>
</evidence>
<reference evidence="3 7" key="4">
    <citation type="submission" date="2020-02" db="EMBL/GenBank/DDBJ databases">
        <title>WGS of Carbapenem-Resistant Enterobacteriaceae.</title>
        <authorList>
            <person name="Tokajian S."/>
            <person name="El Chaar M."/>
            <person name="El Khoury M."/>
        </authorList>
    </citation>
    <scope>NUCLEOTIDE SEQUENCE [LARGE SCALE GENOMIC DNA]</scope>
    <source>
        <strain evidence="3 7">ECM_75</strain>
    </source>
</reference>
<dbReference type="Gene3D" id="2.60.40.2040">
    <property type="entry name" value="CFA/I fimbrial subunit E, pilin domain"/>
    <property type="match status" value="1"/>
</dbReference>
<proteinExistence type="predicted"/>
<reference evidence="2" key="3">
    <citation type="submission" date="2019-09" db="EMBL/GenBank/DDBJ databases">
        <authorList>
            <consortium name="NCBI Pathogen Detection Project"/>
        </authorList>
    </citation>
    <scope>NUCLEOTIDE SEQUENCE</scope>
    <source>
        <strain evidence="2">EC00605</strain>
    </source>
</reference>
<feature type="signal peptide" evidence="1">
    <location>
        <begin position="1"/>
        <end position="23"/>
    </location>
</feature>
<dbReference type="GO" id="GO:0009289">
    <property type="term" value="C:pilus"/>
    <property type="evidence" value="ECO:0007669"/>
    <property type="project" value="InterPro"/>
</dbReference>
<evidence type="ECO:0000313" key="5">
    <source>
        <dbReference type="EMBL" id="RRD73687.1"/>
    </source>
</evidence>
<evidence type="ECO:0000313" key="3">
    <source>
        <dbReference type="EMBL" id="NGE89477.1"/>
    </source>
</evidence>
<keyword evidence="1" id="KW-0732">Signal</keyword>
<accession>A0A0A1A9M9</accession>
<gene>
    <name evidence="5" type="ORF">EIA08_18900</name>
    <name evidence="3" type="ORF">G5603_14920</name>
    <name evidence="2" type="ORF">HL601_12270</name>
    <name evidence="4" type="ORF">HVW04_18565</name>
</gene>
<sequence>MKKVFAKSLMVAAMFSVAGSALAVQKDITVTANVDAALDMTQTDNTALPKAVEMQYLPGQGLQSYQLMTKIWSNDTTKDVKMQLVSPAQLVQSLDASKIVPLTVTWGGEEIKADAATTFTATKIFASDALTNGSLAKPLMFSQATKGVLETGIYRGVVSIYLSQAL</sequence>
<organism evidence="3 7">
    <name type="scientific">Escherichia coli</name>
    <dbReference type="NCBI Taxonomy" id="562"/>
    <lineage>
        <taxon>Bacteria</taxon>
        <taxon>Pseudomonadati</taxon>
        <taxon>Pseudomonadota</taxon>
        <taxon>Gammaproteobacteria</taxon>
        <taxon>Enterobacterales</taxon>
        <taxon>Enterobacteriaceae</taxon>
        <taxon>Escherichia</taxon>
    </lineage>
</organism>
<reference evidence="4 8" key="5">
    <citation type="submission" date="2020-06" db="EMBL/GenBank/DDBJ databases">
        <title>REHAB project genomes.</title>
        <authorList>
            <person name="Shaw L.P."/>
        </authorList>
    </citation>
    <scope>NUCLEOTIDE SEQUENCE [LARGE SCALE GENOMIC DNA]</scope>
    <source>
        <strain evidence="4 8">RHB07-C04</strain>
    </source>
</reference>
<evidence type="ECO:0000313" key="4">
    <source>
        <dbReference type="EMBL" id="QMP46741.1"/>
    </source>
</evidence>
<dbReference type="Proteomes" id="UP000514715">
    <property type="component" value="Chromosome"/>
</dbReference>
<reference evidence="5 6" key="2">
    <citation type="submission" date="2018-11" db="EMBL/GenBank/DDBJ databases">
        <title>Enterobacteriaceae from Patient.</title>
        <authorList>
            <person name="Shen C."/>
            <person name="Yang Y."/>
            <person name="Tian G."/>
        </authorList>
    </citation>
    <scope>NUCLEOTIDE SEQUENCE [LARGE SCALE GENOMIC DNA]</scope>
    <source>
        <strain evidence="5 6">GBGD28</strain>
    </source>
</reference>
<dbReference type="Proteomes" id="UP000472856">
    <property type="component" value="Unassembled WGS sequence"/>
</dbReference>
<dbReference type="InterPro" id="IPR007540">
    <property type="entry name" value="Fimbrial_CS1-type"/>
</dbReference>
<dbReference type="Pfam" id="PF04449">
    <property type="entry name" value="Fimbrial_CS1"/>
    <property type="match status" value="1"/>
</dbReference>
<name>A0A0A1A9M9_ECOLX</name>
<dbReference type="RefSeq" id="WP_022646151.1">
    <property type="nucleotide sequence ID" value="NZ_AP022098.1"/>
</dbReference>
<protein>
    <submittedName>
        <fullName evidence="3">Fimbrial protein</fullName>
    </submittedName>
</protein>
<dbReference type="EMBL" id="CP057975">
    <property type="protein sequence ID" value="QMP46741.1"/>
    <property type="molecule type" value="Genomic_DNA"/>
</dbReference>